<comment type="subcellular location">
    <subcellularLocation>
        <location evidence="1">Cell membrane</location>
        <topology evidence="1">Peripheral membrane protein</topology>
        <orientation evidence="1">Cytoplasmic side</orientation>
    </subcellularLocation>
</comment>
<dbReference type="SUPFAM" id="SSF48403">
    <property type="entry name" value="Ankyrin repeat"/>
    <property type="match status" value="1"/>
</dbReference>
<reference evidence="3" key="3">
    <citation type="submission" date="2015-04" db="UniProtKB">
        <authorList>
            <consortium name="EnsemblPlants"/>
        </authorList>
    </citation>
    <scope>IDENTIFICATION</scope>
    <source>
        <strain evidence="3">cv. Jemalong A17</strain>
    </source>
</reference>
<reference evidence="2 3" key="1">
    <citation type="journal article" date="2011" name="Nature">
        <title>The Medicago genome provides insight into the evolution of rhizobial symbioses.</title>
        <authorList>
            <person name="Young N.D."/>
            <person name="Debelle F."/>
            <person name="Oldroyd G.E."/>
            <person name="Geurts R."/>
            <person name="Cannon S.B."/>
            <person name="Udvardi M.K."/>
            <person name="Benedito V.A."/>
            <person name="Mayer K.F."/>
            <person name="Gouzy J."/>
            <person name="Schoof H."/>
            <person name="Van de Peer Y."/>
            <person name="Proost S."/>
            <person name="Cook D.R."/>
            <person name="Meyers B.C."/>
            <person name="Spannagl M."/>
            <person name="Cheung F."/>
            <person name="De Mita S."/>
            <person name="Krishnakumar V."/>
            <person name="Gundlach H."/>
            <person name="Zhou S."/>
            <person name="Mudge J."/>
            <person name="Bharti A.K."/>
            <person name="Murray J.D."/>
            <person name="Naoumkina M.A."/>
            <person name="Rosen B."/>
            <person name="Silverstein K.A."/>
            <person name="Tang H."/>
            <person name="Rombauts S."/>
            <person name="Zhao P.X."/>
            <person name="Zhou P."/>
            <person name="Barbe V."/>
            <person name="Bardou P."/>
            <person name="Bechner M."/>
            <person name="Bellec A."/>
            <person name="Berger A."/>
            <person name="Berges H."/>
            <person name="Bidwell S."/>
            <person name="Bisseling T."/>
            <person name="Choisne N."/>
            <person name="Couloux A."/>
            <person name="Denny R."/>
            <person name="Deshpande S."/>
            <person name="Dai X."/>
            <person name="Doyle J.J."/>
            <person name="Dudez A.M."/>
            <person name="Farmer A.D."/>
            <person name="Fouteau S."/>
            <person name="Franken C."/>
            <person name="Gibelin C."/>
            <person name="Gish J."/>
            <person name="Goldstein S."/>
            <person name="Gonzalez A.J."/>
            <person name="Green P.J."/>
            <person name="Hallab A."/>
            <person name="Hartog M."/>
            <person name="Hua A."/>
            <person name="Humphray S.J."/>
            <person name="Jeong D.H."/>
            <person name="Jing Y."/>
            <person name="Jocker A."/>
            <person name="Kenton S.M."/>
            <person name="Kim D.J."/>
            <person name="Klee K."/>
            <person name="Lai H."/>
            <person name="Lang C."/>
            <person name="Lin S."/>
            <person name="Macmil S.L."/>
            <person name="Magdelenat G."/>
            <person name="Matthews L."/>
            <person name="McCorrison J."/>
            <person name="Monaghan E.L."/>
            <person name="Mun J.H."/>
            <person name="Najar F.Z."/>
            <person name="Nicholson C."/>
            <person name="Noirot C."/>
            <person name="O'Bleness M."/>
            <person name="Paule C.R."/>
            <person name="Poulain J."/>
            <person name="Prion F."/>
            <person name="Qin B."/>
            <person name="Qu C."/>
            <person name="Retzel E.F."/>
            <person name="Riddle C."/>
            <person name="Sallet E."/>
            <person name="Samain S."/>
            <person name="Samson N."/>
            <person name="Sanders I."/>
            <person name="Saurat O."/>
            <person name="Scarpelli C."/>
            <person name="Schiex T."/>
            <person name="Segurens B."/>
            <person name="Severin A.J."/>
            <person name="Sherrier D.J."/>
            <person name="Shi R."/>
            <person name="Sims S."/>
            <person name="Singer S.R."/>
            <person name="Sinharoy S."/>
            <person name="Sterck L."/>
            <person name="Viollet A."/>
            <person name="Wang B.B."/>
            <person name="Wang K."/>
            <person name="Wang M."/>
            <person name="Wang X."/>
            <person name="Warfsmann J."/>
            <person name="Weissenbach J."/>
            <person name="White D.D."/>
            <person name="White J.D."/>
            <person name="Wiley G.B."/>
            <person name="Wincker P."/>
            <person name="Xing Y."/>
            <person name="Yang L."/>
            <person name="Yao Z."/>
            <person name="Ying F."/>
            <person name="Zhai J."/>
            <person name="Zhou L."/>
            <person name="Zuber A."/>
            <person name="Denarie J."/>
            <person name="Dixon R.A."/>
            <person name="May G.D."/>
            <person name="Schwartz D.C."/>
            <person name="Rogers J."/>
            <person name="Quetier F."/>
            <person name="Town C.D."/>
            <person name="Roe B.A."/>
        </authorList>
    </citation>
    <scope>NUCLEOTIDE SEQUENCE [LARGE SCALE GENOMIC DNA]</scope>
    <source>
        <strain evidence="2">A17</strain>
        <strain evidence="3">cv. Jemalong A17</strain>
    </source>
</reference>
<dbReference type="Proteomes" id="UP000002051">
    <property type="component" value="Chromosome 6"/>
</dbReference>
<protein>
    <submittedName>
        <fullName evidence="2">Ankyrin repeat protein</fullName>
    </submittedName>
</protein>
<dbReference type="AlphaFoldDB" id="G7KN52"/>
<dbReference type="InterPro" id="IPR036770">
    <property type="entry name" value="Ankyrin_rpt-contain_sf"/>
</dbReference>
<organism evidence="2 4">
    <name type="scientific">Medicago truncatula</name>
    <name type="common">Barrel medic</name>
    <name type="synonym">Medicago tribuloides</name>
    <dbReference type="NCBI Taxonomy" id="3880"/>
    <lineage>
        <taxon>Eukaryota</taxon>
        <taxon>Viridiplantae</taxon>
        <taxon>Streptophyta</taxon>
        <taxon>Embryophyta</taxon>
        <taxon>Tracheophyta</taxon>
        <taxon>Spermatophyta</taxon>
        <taxon>Magnoliopsida</taxon>
        <taxon>eudicotyledons</taxon>
        <taxon>Gunneridae</taxon>
        <taxon>Pentapetalae</taxon>
        <taxon>rosids</taxon>
        <taxon>fabids</taxon>
        <taxon>Fabales</taxon>
        <taxon>Fabaceae</taxon>
        <taxon>Papilionoideae</taxon>
        <taxon>50 kb inversion clade</taxon>
        <taxon>NPAAA clade</taxon>
        <taxon>Hologalegina</taxon>
        <taxon>IRL clade</taxon>
        <taxon>Trifolieae</taxon>
        <taxon>Medicago</taxon>
    </lineage>
</organism>
<dbReference type="PaxDb" id="3880-AES74984"/>
<dbReference type="EnsemblPlants" id="AES74984">
    <property type="protein sequence ID" value="AES74984"/>
    <property type="gene ID" value="MTR_6g021680"/>
</dbReference>
<dbReference type="GO" id="GO:0005886">
    <property type="term" value="C:plasma membrane"/>
    <property type="evidence" value="ECO:0007669"/>
    <property type="project" value="UniProtKB-SubCell"/>
</dbReference>
<evidence type="ECO:0000313" key="2">
    <source>
        <dbReference type="EMBL" id="AES74984.1"/>
    </source>
</evidence>
<evidence type="ECO:0000313" key="4">
    <source>
        <dbReference type="Proteomes" id="UP000002051"/>
    </source>
</evidence>
<name>G7KN52_MEDTR</name>
<dbReference type="Gene3D" id="1.25.40.20">
    <property type="entry name" value="Ankyrin repeat-containing domain"/>
    <property type="match status" value="1"/>
</dbReference>
<gene>
    <name evidence="2" type="ordered locus">MTR_6g021680</name>
</gene>
<dbReference type="EMBL" id="CM001222">
    <property type="protein sequence ID" value="AES74984.1"/>
    <property type="molecule type" value="Genomic_DNA"/>
</dbReference>
<sequence>MLHHAVKQGQCDTKKSIIITHGDINIIYEASESTGLTSIHVAIDVEKEDIIQNLFATEQKSLEARDSWGYTPLAFAANQYSEEKKIVEWLINEGGNDLLTMEITSNEQTKSYIPVILATTKRHKKLNKYLLLKMNWNYMFFNDSYCADKLLTLCIQKIYEKKVNHHIAIEVLKCFSERIKKKIFSIITLQVVSSTCNA</sequence>
<accession>G7KN52</accession>
<dbReference type="InterPro" id="IPR002110">
    <property type="entry name" value="Ankyrin_rpt"/>
</dbReference>
<keyword evidence="4" id="KW-1185">Reference proteome</keyword>
<evidence type="ECO:0000256" key="1">
    <source>
        <dbReference type="ARBA" id="ARBA00004413"/>
    </source>
</evidence>
<dbReference type="Pfam" id="PF12796">
    <property type="entry name" value="Ank_2"/>
    <property type="match status" value="1"/>
</dbReference>
<reference evidence="2 3" key="2">
    <citation type="journal article" date="2014" name="BMC Genomics">
        <title>An improved genome release (version Mt4.0) for the model legume Medicago truncatula.</title>
        <authorList>
            <person name="Tang H."/>
            <person name="Krishnakumar V."/>
            <person name="Bidwell S."/>
            <person name="Rosen B."/>
            <person name="Chan A."/>
            <person name="Zhou S."/>
            <person name="Gentzbittel L."/>
            <person name="Childs K.L."/>
            <person name="Yandell M."/>
            <person name="Gundlach H."/>
            <person name="Mayer K.F."/>
            <person name="Schwartz D.C."/>
            <person name="Town C.D."/>
        </authorList>
    </citation>
    <scope>GENOME REANNOTATION</scope>
    <source>
        <strain evidence="3">cv. Jemalong A17</strain>
    </source>
</reference>
<proteinExistence type="predicted"/>
<evidence type="ECO:0000313" key="3">
    <source>
        <dbReference type="EnsemblPlants" id="AES74984"/>
    </source>
</evidence>
<dbReference type="HOGENOM" id="CLU_1379957_0_0_1"/>